<dbReference type="EMBL" id="BMLX01000004">
    <property type="protein sequence ID" value="GGP22912.1"/>
    <property type="molecule type" value="Genomic_DNA"/>
</dbReference>
<dbReference type="NCBIfam" id="NF038402">
    <property type="entry name" value="TroA_like"/>
    <property type="match status" value="1"/>
</dbReference>
<sequence length="284" mass="30996">MKRFAVGLVAALLPALAWPAVRAKDDNGTVVELAQPARRVITLAPHATELVAALAPEAIVAVDTASDYPDLVKKLPKVADFQSLNVEAILAARPDLVVVWESQAVNQSVAQLQRQHIPVFVSRPQTPDDVGSSLRRLGSLLGVDAKADELATAQETRYHQLLRQYQRARPVRVYLQVSENPLLSLSRRSFLGQMLADCGATSPYANARGEAPQVSTEAVLAFAPEIMFTTGAKSTLDMWKAWPQIPAVKSNRLLALSGDQFVRPGPRLIDGMQKICEQIDVIRH</sequence>
<keyword evidence="5" id="KW-1185">Reference proteome</keyword>
<evidence type="ECO:0000256" key="2">
    <source>
        <dbReference type="SAM" id="SignalP"/>
    </source>
</evidence>
<feature type="chain" id="PRO_5045747416" evidence="2">
    <location>
        <begin position="24"/>
        <end position="284"/>
    </location>
</feature>
<dbReference type="InterPro" id="IPR050902">
    <property type="entry name" value="ABC_Transporter_SBP"/>
</dbReference>
<feature type="signal peptide" evidence="2">
    <location>
        <begin position="1"/>
        <end position="23"/>
    </location>
</feature>
<dbReference type="Pfam" id="PF01497">
    <property type="entry name" value="Peripla_BP_2"/>
    <property type="match status" value="1"/>
</dbReference>
<dbReference type="SUPFAM" id="SSF53807">
    <property type="entry name" value="Helical backbone' metal receptor"/>
    <property type="match status" value="1"/>
</dbReference>
<keyword evidence="1 2" id="KW-0732">Signal</keyword>
<comment type="caution">
    <text evidence="4">The sequence shown here is derived from an EMBL/GenBank/DDBJ whole genome shotgun (WGS) entry which is preliminary data.</text>
</comment>
<evidence type="ECO:0000256" key="1">
    <source>
        <dbReference type="ARBA" id="ARBA00022729"/>
    </source>
</evidence>
<organism evidence="4 5">
    <name type="scientific">Silvimonas iriomotensis</name>
    <dbReference type="NCBI Taxonomy" id="449662"/>
    <lineage>
        <taxon>Bacteria</taxon>
        <taxon>Pseudomonadati</taxon>
        <taxon>Pseudomonadota</taxon>
        <taxon>Betaproteobacteria</taxon>
        <taxon>Neisseriales</taxon>
        <taxon>Chitinibacteraceae</taxon>
        <taxon>Silvimonas</taxon>
    </lineage>
</organism>
<dbReference type="CDD" id="cd01144">
    <property type="entry name" value="BtuF"/>
    <property type="match status" value="1"/>
</dbReference>
<dbReference type="RefSeq" id="WP_188705103.1">
    <property type="nucleotide sequence ID" value="NZ_BMLX01000004.1"/>
</dbReference>
<dbReference type="Gene3D" id="3.40.50.1980">
    <property type="entry name" value="Nitrogenase molybdenum iron protein domain"/>
    <property type="match status" value="2"/>
</dbReference>
<dbReference type="InterPro" id="IPR054828">
    <property type="entry name" value="Vit_B12_bind_prot"/>
</dbReference>
<dbReference type="PROSITE" id="PS50983">
    <property type="entry name" value="FE_B12_PBP"/>
    <property type="match status" value="1"/>
</dbReference>
<evidence type="ECO:0000313" key="5">
    <source>
        <dbReference type="Proteomes" id="UP000637267"/>
    </source>
</evidence>
<feature type="domain" description="Fe/B12 periplasmic-binding" evidence="3">
    <location>
        <begin position="39"/>
        <end position="284"/>
    </location>
</feature>
<name>A0ABQ2PCH2_9NEIS</name>
<dbReference type="InterPro" id="IPR002491">
    <property type="entry name" value="ABC_transptr_periplasmic_BD"/>
</dbReference>
<gene>
    <name evidence="4" type="primary">btuF</name>
    <name evidence="4" type="ORF">GCM10010970_29120</name>
</gene>
<protein>
    <submittedName>
        <fullName evidence="4">Cobalamin-binding protein</fullName>
    </submittedName>
</protein>
<dbReference type="PANTHER" id="PTHR30535">
    <property type="entry name" value="VITAMIN B12-BINDING PROTEIN"/>
    <property type="match status" value="1"/>
</dbReference>
<proteinExistence type="predicted"/>
<dbReference type="PANTHER" id="PTHR30535:SF34">
    <property type="entry name" value="MOLYBDATE-BINDING PROTEIN MOLA"/>
    <property type="match status" value="1"/>
</dbReference>
<evidence type="ECO:0000313" key="4">
    <source>
        <dbReference type="EMBL" id="GGP22912.1"/>
    </source>
</evidence>
<accession>A0ABQ2PCH2</accession>
<evidence type="ECO:0000259" key="3">
    <source>
        <dbReference type="PROSITE" id="PS50983"/>
    </source>
</evidence>
<dbReference type="Proteomes" id="UP000637267">
    <property type="component" value="Unassembled WGS sequence"/>
</dbReference>
<reference evidence="5" key="1">
    <citation type="journal article" date="2019" name="Int. J. Syst. Evol. Microbiol.">
        <title>The Global Catalogue of Microorganisms (GCM) 10K type strain sequencing project: providing services to taxonomists for standard genome sequencing and annotation.</title>
        <authorList>
            <consortium name="The Broad Institute Genomics Platform"/>
            <consortium name="The Broad Institute Genome Sequencing Center for Infectious Disease"/>
            <person name="Wu L."/>
            <person name="Ma J."/>
        </authorList>
    </citation>
    <scope>NUCLEOTIDE SEQUENCE [LARGE SCALE GENOMIC DNA]</scope>
    <source>
        <strain evidence="5">CGMCC 1.8859</strain>
    </source>
</reference>